<evidence type="ECO:0008006" key="3">
    <source>
        <dbReference type="Google" id="ProtNLM"/>
    </source>
</evidence>
<organism evidence="1 2">
    <name type="scientific">Klebsiella pneumoniae</name>
    <dbReference type="NCBI Taxonomy" id="573"/>
    <lineage>
        <taxon>Bacteria</taxon>
        <taxon>Pseudomonadati</taxon>
        <taxon>Pseudomonadota</taxon>
        <taxon>Gammaproteobacteria</taxon>
        <taxon>Enterobacterales</taxon>
        <taxon>Enterobacteriaceae</taxon>
        <taxon>Klebsiella/Raoultella group</taxon>
        <taxon>Klebsiella</taxon>
        <taxon>Klebsiella pneumoniae complex</taxon>
    </lineage>
</organism>
<comment type="caution">
    <text evidence="1">The sequence shown here is derived from an EMBL/GenBank/DDBJ whole genome shotgun (WGS) entry which is preliminary data.</text>
</comment>
<reference evidence="1 2" key="1">
    <citation type="submission" date="2018-06" db="EMBL/GenBank/DDBJ databases">
        <authorList>
            <consortium name="Pathogen Informatics"/>
            <person name="Doyle S."/>
        </authorList>
    </citation>
    <scope>NUCLEOTIDE SEQUENCE [LARGE SCALE GENOMIC DNA]</scope>
    <source>
        <strain evidence="1 2">NCTC5051</strain>
    </source>
</reference>
<evidence type="ECO:0000313" key="1">
    <source>
        <dbReference type="EMBL" id="STW26031.1"/>
    </source>
</evidence>
<dbReference type="AntiFam" id="ANF00209">
    <property type="entry name" value="Shadow ORF (opposite thrS)"/>
</dbReference>
<protein>
    <recommendedName>
        <fullName evidence="3">Transposase</fullName>
    </recommendedName>
</protein>
<accession>A0AB74H2E2</accession>
<sequence length="144" mass="16526">MITIVVPVTGNVPQASVHDIRRIDLNVTRYLMAAAHIGNKRLKDCPAPGMPENRARCIVLKMKQIQLPTQLAMVAFLRFSRFLKPAIKLFFACPCRAINPLQLYIAGFPLPVRTRYVKQLHIFQKTKIRNQWAIKAVRELFEMA</sequence>
<evidence type="ECO:0000313" key="2">
    <source>
        <dbReference type="Proteomes" id="UP000254141"/>
    </source>
</evidence>
<dbReference type="Proteomes" id="UP000254141">
    <property type="component" value="Unassembled WGS sequence"/>
</dbReference>
<dbReference type="EMBL" id="UGLU01000005">
    <property type="protein sequence ID" value="STW26031.1"/>
    <property type="molecule type" value="Genomic_DNA"/>
</dbReference>
<gene>
    <name evidence="1" type="ORF">NCTC5051_05829</name>
</gene>
<dbReference type="AlphaFoldDB" id="A0AB74H2E2"/>
<proteinExistence type="predicted"/>
<name>A0AB74H2E2_KLEPN</name>